<protein>
    <submittedName>
        <fullName evidence="1">Uncharacterized protein</fullName>
    </submittedName>
</protein>
<reference evidence="1" key="5">
    <citation type="journal article" date="2021" name="G3 (Bethesda)">
        <title>Aegilops tauschii genome assembly Aet v5.0 features greater sequence contiguity and improved annotation.</title>
        <authorList>
            <person name="Wang L."/>
            <person name="Zhu T."/>
            <person name="Rodriguez J.C."/>
            <person name="Deal K.R."/>
            <person name="Dubcovsky J."/>
            <person name="McGuire P.E."/>
            <person name="Lux T."/>
            <person name="Spannagl M."/>
            <person name="Mayer K.F.X."/>
            <person name="Baldrich P."/>
            <person name="Meyers B.C."/>
            <person name="Huo N."/>
            <person name="Gu Y.Q."/>
            <person name="Zhou H."/>
            <person name="Devos K.M."/>
            <person name="Bennetzen J.L."/>
            <person name="Unver T."/>
            <person name="Budak H."/>
            <person name="Gulick P.J."/>
            <person name="Galiba G."/>
            <person name="Kalapos B."/>
            <person name="Nelson D.R."/>
            <person name="Li P."/>
            <person name="You F.M."/>
            <person name="Luo M.C."/>
            <person name="Dvorak J."/>
        </authorList>
    </citation>
    <scope>NUCLEOTIDE SEQUENCE [LARGE SCALE GENOMIC DNA]</scope>
    <source>
        <strain evidence="1">cv. AL8/78</strain>
    </source>
</reference>
<keyword evidence="2" id="KW-1185">Reference proteome</keyword>
<dbReference type="AlphaFoldDB" id="A0A453ML26"/>
<dbReference type="Proteomes" id="UP000015105">
    <property type="component" value="Chromosome 5D"/>
</dbReference>
<dbReference type="EnsemblPlants" id="AET5Gv21224200.1">
    <property type="protein sequence ID" value="AET5Gv21224200.1"/>
    <property type="gene ID" value="AET5Gv21224200"/>
</dbReference>
<dbReference type="STRING" id="200361.A0A453ML26"/>
<organism evidence="1 2">
    <name type="scientific">Aegilops tauschii subsp. strangulata</name>
    <name type="common">Goatgrass</name>
    <dbReference type="NCBI Taxonomy" id="200361"/>
    <lineage>
        <taxon>Eukaryota</taxon>
        <taxon>Viridiplantae</taxon>
        <taxon>Streptophyta</taxon>
        <taxon>Embryophyta</taxon>
        <taxon>Tracheophyta</taxon>
        <taxon>Spermatophyta</taxon>
        <taxon>Magnoliopsida</taxon>
        <taxon>Liliopsida</taxon>
        <taxon>Poales</taxon>
        <taxon>Poaceae</taxon>
        <taxon>BOP clade</taxon>
        <taxon>Pooideae</taxon>
        <taxon>Triticodae</taxon>
        <taxon>Triticeae</taxon>
        <taxon>Triticinae</taxon>
        <taxon>Aegilops</taxon>
    </lineage>
</organism>
<reference evidence="2" key="2">
    <citation type="journal article" date="2017" name="Nat. Plants">
        <title>The Aegilops tauschii genome reveals multiple impacts of transposons.</title>
        <authorList>
            <person name="Zhao G."/>
            <person name="Zou C."/>
            <person name="Li K."/>
            <person name="Wang K."/>
            <person name="Li T."/>
            <person name="Gao L."/>
            <person name="Zhang X."/>
            <person name="Wang H."/>
            <person name="Yang Z."/>
            <person name="Liu X."/>
            <person name="Jiang W."/>
            <person name="Mao L."/>
            <person name="Kong X."/>
            <person name="Jiao Y."/>
            <person name="Jia J."/>
        </authorList>
    </citation>
    <scope>NUCLEOTIDE SEQUENCE [LARGE SCALE GENOMIC DNA]</scope>
    <source>
        <strain evidence="2">cv. AL8/78</strain>
    </source>
</reference>
<sequence length="118" mass="13096">MNTPQLSPTSARSPSNPSRYSCTLLPCLALCVFQKTPIKVHTIVRTSTIISDIMANSCWCWLAQVEHRGLWFHLADSMAVRDAFQFHGINQAWHLQLDAALLPMAEGHSCLTAVSDSE</sequence>
<accession>A0A453ML26</accession>
<evidence type="ECO:0000313" key="2">
    <source>
        <dbReference type="Proteomes" id="UP000015105"/>
    </source>
</evidence>
<name>A0A453ML26_AEGTS</name>
<dbReference type="Gramene" id="AET5Gv21224200.1">
    <property type="protein sequence ID" value="AET5Gv21224200.1"/>
    <property type="gene ID" value="AET5Gv21224200"/>
</dbReference>
<reference evidence="1" key="4">
    <citation type="submission" date="2019-03" db="UniProtKB">
        <authorList>
            <consortium name="EnsemblPlants"/>
        </authorList>
    </citation>
    <scope>IDENTIFICATION</scope>
</reference>
<reference evidence="1" key="3">
    <citation type="journal article" date="2017" name="Nature">
        <title>Genome sequence of the progenitor of the wheat D genome Aegilops tauschii.</title>
        <authorList>
            <person name="Luo M.C."/>
            <person name="Gu Y.Q."/>
            <person name="Puiu D."/>
            <person name="Wang H."/>
            <person name="Twardziok S.O."/>
            <person name="Deal K.R."/>
            <person name="Huo N."/>
            <person name="Zhu T."/>
            <person name="Wang L."/>
            <person name="Wang Y."/>
            <person name="McGuire P.E."/>
            <person name="Liu S."/>
            <person name="Long H."/>
            <person name="Ramasamy R.K."/>
            <person name="Rodriguez J.C."/>
            <person name="Van S.L."/>
            <person name="Yuan L."/>
            <person name="Wang Z."/>
            <person name="Xia Z."/>
            <person name="Xiao L."/>
            <person name="Anderson O.D."/>
            <person name="Ouyang S."/>
            <person name="Liang Y."/>
            <person name="Zimin A.V."/>
            <person name="Pertea G."/>
            <person name="Qi P."/>
            <person name="Bennetzen J.L."/>
            <person name="Dai X."/>
            <person name="Dawson M.W."/>
            <person name="Muller H.G."/>
            <person name="Kugler K."/>
            <person name="Rivarola-Duarte L."/>
            <person name="Spannagl M."/>
            <person name="Mayer K.F.X."/>
            <person name="Lu F.H."/>
            <person name="Bevan M.W."/>
            <person name="Leroy P."/>
            <person name="Li P."/>
            <person name="You F.M."/>
            <person name="Sun Q."/>
            <person name="Liu Z."/>
            <person name="Lyons E."/>
            <person name="Wicker T."/>
            <person name="Salzberg S.L."/>
            <person name="Devos K.M."/>
            <person name="Dvorak J."/>
        </authorList>
    </citation>
    <scope>NUCLEOTIDE SEQUENCE [LARGE SCALE GENOMIC DNA]</scope>
    <source>
        <strain evidence="1">cv. AL8/78</strain>
    </source>
</reference>
<reference evidence="2" key="1">
    <citation type="journal article" date="2014" name="Science">
        <title>Ancient hybridizations among the ancestral genomes of bread wheat.</title>
        <authorList>
            <consortium name="International Wheat Genome Sequencing Consortium,"/>
            <person name="Marcussen T."/>
            <person name="Sandve S.R."/>
            <person name="Heier L."/>
            <person name="Spannagl M."/>
            <person name="Pfeifer M."/>
            <person name="Jakobsen K.S."/>
            <person name="Wulff B.B."/>
            <person name="Steuernagel B."/>
            <person name="Mayer K.F."/>
            <person name="Olsen O.A."/>
        </authorList>
    </citation>
    <scope>NUCLEOTIDE SEQUENCE [LARGE SCALE GENOMIC DNA]</scope>
    <source>
        <strain evidence="2">cv. AL8/78</strain>
    </source>
</reference>
<proteinExistence type="predicted"/>
<evidence type="ECO:0000313" key="1">
    <source>
        <dbReference type="EnsemblPlants" id="AET5Gv21224200.1"/>
    </source>
</evidence>